<keyword evidence="4" id="KW-1185">Reference proteome</keyword>
<dbReference type="RefSeq" id="WP_185058547.1">
    <property type="nucleotide sequence ID" value="NZ_BAABJP010000001.1"/>
</dbReference>
<gene>
    <name evidence="3" type="ORF">GCM10023321_02620</name>
</gene>
<organism evidence="3 4">
    <name type="scientific">Pseudonocardia eucalypti</name>
    <dbReference type="NCBI Taxonomy" id="648755"/>
    <lineage>
        <taxon>Bacteria</taxon>
        <taxon>Bacillati</taxon>
        <taxon>Actinomycetota</taxon>
        <taxon>Actinomycetes</taxon>
        <taxon>Pseudonocardiales</taxon>
        <taxon>Pseudonocardiaceae</taxon>
        <taxon>Pseudonocardia</taxon>
    </lineage>
</organism>
<dbReference type="EMBL" id="BAABJP010000001">
    <property type="protein sequence ID" value="GAA5145156.1"/>
    <property type="molecule type" value="Genomic_DNA"/>
</dbReference>
<feature type="domain" description="AB hydrolase-1" evidence="2">
    <location>
        <begin position="29"/>
        <end position="264"/>
    </location>
</feature>
<evidence type="ECO:0000313" key="4">
    <source>
        <dbReference type="Proteomes" id="UP001428817"/>
    </source>
</evidence>
<dbReference type="PANTHER" id="PTHR43329">
    <property type="entry name" value="EPOXIDE HYDROLASE"/>
    <property type="match status" value="1"/>
</dbReference>
<dbReference type="Proteomes" id="UP001428817">
    <property type="component" value="Unassembled WGS sequence"/>
</dbReference>
<sequence>MDAPSRTIQVSRDNLVFNVTESGPPDGEPVLLLHGFPQHSDSWNDMVGPLNEAGYRTLAMDQRGYSPGARPSGRRAYRISELVEDAAAVIDQAAGGRAHVVGHDWGAGIAWVLASTHPDRVHTLTALSVPHVGAFLRAMVTSVQGLKSFYMYLFQLPWLPELVLRRYGVWGLLRTGQTEERARRDMAALAAPGALTAALNYYRGMVFMDPRRADAPITRPTLFIWSDRDSAIDRRGAERTERYVRGPYEFHILHGVSHWIPEEAPIRTAELVIAHQRKHPHP</sequence>
<reference evidence="4" key="1">
    <citation type="journal article" date="2019" name="Int. J. Syst. Evol. Microbiol.">
        <title>The Global Catalogue of Microorganisms (GCM) 10K type strain sequencing project: providing services to taxonomists for standard genome sequencing and annotation.</title>
        <authorList>
            <consortium name="The Broad Institute Genomics Platform"/>
            <consortium name="The Broad Institute Genome Sequencing Center for Infectious Disease"/>
            <person name="Wu L."/>
            <person name="Ma J."/>
        </authorList>
    </citation>
    <scope>NUCLEOTIDE SEQUENCE [LARGE SCALE GENOMIC DNA]</scope>
    <source>
        <strain evidence="4">JCM 18303</strain>
    </source>
</reference>
<dbReference type="PRINTS" id="PR00111">
    <property type="entry name" value="ABHYDROLASE"/>
</dbReference>
<dbReference type="Gene3D" id="3.40.50.1820">
    <property type="entry name" value="alpha/beta hydrolase"/>
    <property type="match status" value="1"/>
</dbReference>
<dbReference type="InterPro" id="IPR000639">
    <property type="entry name" value="Epox_hydrolase-like"/>
</dbReference>
<dbReference type="InterPro" id="IPR029058">
    <property type="entry name" value="AB_hydrolase_fold"/>
</dbReference>
<dbReference type="PRINTS" id="PR00412">
    <property type="entry name" value="EPOXHYDRLASE"/>
</dbReference>
<proteinExistence type="predicted"/>
<evidence type="ECO:0000256" key="1">
    <source>
        <dbReference type="ARBA" id="ARBA00022801"/>
    </source>
</evidence>
<dbReference type="GO" id="GO:0016787">
    <property type="term" value="F:hydrolase activity"/>
    <property type="evidence" value="ECO:0007669"/>
    <property type="project" value="UniProtKB-KW"/>
</dbReference>
<evidence type="ECO:0000259" key="2">
    <source>
        <dbReference type="Pfam" id="PF00561"/>
    </source>
</evidence>
<keyword evidence="1 3" id="KW-0378">Hydrolase</keyword>
<protein>
    <submittedName>
        <fullName evidence="3">Alpha/beta fold hydrolase</fullName>
    </submittedName>
</protein>
<accession>A0ABP9PE59</accession>
<comment type="caution">
    <text evidence="3">The sequence shown here is derived from an EMBL/GenBank/DDBJ whole genome shotgun (WGS) entry which is preliminary data.</text>
</comment>
<dbReference type="SUPFAM" id="SSF53474">
    <property type="entry name" value="alpha/beta-Hydrolases"/>
    <property type="match status" value="1"/>
</dbReference>
<dbReference type="Pfam" id="PF00561">
    <property type="entry name" value="Abhydrolase_1"/>
    <property type="match status" value="1"/>
</dbReference>
<evidence type="ECO:0000313" key="3">
    <source>
        <dbReference type="EMBL" id="GAA5145156.1"/>
    </source>
</evidence>
<name>A0ABP9PE59_9PSEU</name>
<dbReference type="InterPro" id="IPR000073">
    <property type="entry name" value="AB_hydrolase_1"/>
</dbReference>